<evidence type="ECO:0000256" key="2">
    <source>
        <dbReference type="ARBA" id="ARBA00022527"/>
    </source>
</evidence>
<evidence type="ECO:0000256" key="7">
    <source>
        <dbReference type="ARBA" id="ARBA00047899"/>
    </source>
</evidence>
<evidence type="ECO:0000313" key="11">
    <source>
        <dbReference type="Proteomes" id="UP001497444"/>
    </source>
</evidence>
<keyword evidence="3" id="KW-0808">Transferase</keyword>
<keyword evidence="6" id="KW-0067">ATP-binding</keyword>
<accession>A0ABP0WCC7</accession>
<dbReference type="EC" id="2.7.11.1" evidence="1"/>
<keyword evidence="11" id="KW-1185">Reference proteome</keyword>
<reference evidence="10" key="1">
    <citation type="submission" date="2024-02" db="EMBL/GenBank/DDBJ databases">
        <authorList>
            <consortium name="ELIXIR-Norway"/>
            <consortium name="Elixir Norway"/>
        </authorList>
    </citation>
    <scope>NUCLEOTIDE SEQUENCE</scope>
</reference>
<evidence type="ECO:0000256" key="5">
    <source>
        <dbReference type="ARBA" id="ARBA00022777"/>
    </source>
</evidence>
<protein>
    <recommendedName>
        <fullName evidence="1">non-specific serine/threonine protein kinase</fullName>
        <ecNumber evidence="1">2.7.11.1</ecNumber>
    </recommendedName>
</protein>
<dbReference type="PROSITE" id="PS00108">
    <property type="entry name" value="PROTEIN_KINASE_ST"/>
    <property type="match status" value="1"/>
</dbReference>
<dbReference type="Gene3D" id="1.10.510.10">
    <property type="entry name" value="Transferase(Phosphotransferase) domain 1"/>
    <property type="match status" value="1"/>
</dbReference>
<dbReference type="PROSITE" id="PS50011">
    <property type="entry name" value="PROTEIN_KINASE_DOM"/>
    <property type="match status" value="1"/>
</dbReference>
<dbReference type="SUPFAM" id="SSF56112">
    <property type="entry name" value="Protein kinase-like (PK-like)"/>
    <property type="match status" value="1"/>
</dbReference>
<evidence type="ECO:0000256" key="4">
    <source>
        <dbReference type="ARBA" id="ARBA00022741"/>
    </source>
</evidence>
<comment type="catalytic activity">
    <reaction evidence="7">
        <text>L-threonyl-[protein] + ATP = O-phospho-L-threonyl-[protein] + ADP + H(+)</text>
        <dbReference type="Rhea" id="RHEA:46608"/>
        <dbReference type="Rhea" id="RHEA-COMP:11060"/>
        <dbReference type="Rhea" id="RHEA-COMP:11605"/>
        <dbReference type="ChEBI" id="CHEBI:15378"/>
        <dbReference type="ChEBI" id="CHEBI:30013"/>
        <dbReference type="ChEBI" id="CHEBI:30616"/>
        <dbReference type="ChEBI" id="CHEBI:61977"/>
        <dbReference type="ChEBI" id="CHEBI:456216"/>
        <dbReference type="EC" id="2.7.11.1"/>
    </reaction>
</comment>
<feature type="domain" description="Protein kinase" evidence="9">
    <location>
        <begin position="28"/>
        <end position="336"/>
    </location>
</feature>
<evidence type="ECO:0000256" key="6">
    <source>
        <dbReference type="ARBA" id="ARBA00022840"/>
    </source>
</evidence>
<name>A0ABP0WCC7_9BRYO</name>
<dbReference type="InterPro" id="IPR011009">
    <property type="entry name" value="Kinase-like_dom_sf"/>
</dbReference>
<proteinExistence type="predicted"/>
<dbReference type="Pfam" id="PF00069">
    <property type="entry name" value="Pkinase"/>
    <property type="match status" value="1"/>
</dbReference>
<dbReference type="SMART" id="SM00220">
    <property type="entry name" value="S_TKc"/>
    <property type="match status" value="1"/>
</dbReference>
<comment type="catalytic activity">
    <reaction evidence="8">
        <text>L-seryl-[protein] + ATP = O-phospho-L-seryl-[protein] + ADP + H(+)</text>
        <dbReference type="Rhea" id="RHEA:17989"/>
        <dbReference type="Rhea" id="RHEA-COMP:9863"/>
        <dbReference type="Rhea" id="RHEA-COMP:11604"/>
        <dbReference type="ChEBI" id="CHEBI:15378"/>
        <dbReference type="ChEBI" id="CHEBI:29999"/>
        <dbReference type="ChEBI" id="CHEBI:30616"/>
        <dbReference type="ChEBI" id="CHEBI:83421"/>
        <dbReference type="ChEBI" id="CHEBI:456216"/>
        <dbReference type="EC" id="2.7.11.1"/>
    </reaction>
</comment>
<dbReference type="InterPro" id="IPR052239">
    <property type="entry name" value="Ser/Thr-specific_kinases"/>
</dbReference>
<dbReference type="InterPro" id="IPR008271">
    <property type="entry name" value="Ser/Thr_kinase_AS"/>
</dbReference>
<evidence type="ECO:0000259" key="9">
    <source>
        <dbReference type="PROSITE" id="PS50011"/>
    </source>
</evidence>
<dbReference type="Proteomes" id="UP001497444">
    <property type="component" value="Chromosome 16"/>
</dbReference>
<evidence type="ECO:0000256" key="1">
    <source>
        <dbReference type="ARBA" id="ARBA00012513"/>
    </source>
</evidence>
<evidence type="ECO:0000256" key="3">
    <source>
        <dbReference type="ARBA" id="ARBA00022679"/>
    </source>
</evidence>
<keyword evidence="4" id="KW-0547">Nucleotide-binding</keyword>
<keyword evidence="2" id="KW-0723">Serine/threonine-protein kinase</keyword>
<dbReference type="PANTHER" id="PTHR45998:SF2">
    <property type="entry name" value="SERINE_THREONINE-PROTEIN KINASE 16"/>
    <property type="match status" value="1"/>
</dbReference>
<gene>
    <name evidence="10" type="ORF">CSSPJE1EN1_LOCUS9976</name>
</gene>
<dbReference type="EMBL" id="OZ020111">
    <property type="protein sequence ID" value="CAK9264498.1"/>
    <property type="molecule type" value="Genomic_DNA"/>
</dbReference>
<dbReference type="PANTHER" id="PTHR45998">
    <property type="entry name" value="SERINE/THREONINE-PROTEIN KINASE 16"/>
    <property type="match status" value="1"/>
</dbReference>
<organism evidence="10 11">
    <name type="scientific">Sphagnum jensenii</name>
    <dbReference type="NCBI Taxonomy" id="128206"/>
    <lineage>
        <taxon>Eukaryota</taxon>
        <taxon>Viridiplantae</taxon>
        <taxon>Streptophyta</taxon>
        <taxon>Embryophyta</taxon>
        <taxon>Bryophyta</taxon>
        <taxon>Sphagnophytina</taxon>
        <taxon>Sphagnopsida</taxon>
        <taxon>Sphagnales</taxon>
        <taxon>Sphagnaceae</taxon>
        <taxon>Sphagnum</taxon>
    </lineage>
</organism>
<keyword evidence="5" id="KW-0418">Kinase</keyword>
<sequence>MGCTWSGLSALYGVVSSGTEVWVNERCFRIVRQLGEGGFSFVFLVQERPSGHHHLQQEAKDPSVDHHGDGFFALKKVLIQNNEQLDLVKQEIHVSSYFKHPNLLPLLDHAIIPVKGSQDGSWKQEAYLLFPVHKDGTLLDHLTRMQLNNEFYPTIAVLHIFKQICAGLKEMHMNDPPYAHNDMKPGNVLLTLQPNKPPKAVIMDFGSASPAHKKIRSRSEALTLQEWAAEHCSAPYRAPELWDCPSRCDIDERTDVWSLGCTLFAIMYRESPFEYVLGESGGSLQLAVMSGQVKWPPGPTPPYPDTLRQFVTWMVQPQITMRPHLEDVSIHIDKLLASFGTGVDGLWTLKVDKQNTQLIS</sequence>
<evidence type="ECO:0000256" key="8">
    <source>
        <dbReference type="ARBA" id="ARBA00048679"/>
    </source>
</evidence>
<dbReference type="InterPro" id="IPR000719">
    <property type="entry name" value="Prot_kinase_dom"/>
</dbReference>
<evidence type="ECO:0000313" key="10">
    <source>
        <dbReference type="EMBL" id="CAK9264498.1"/>
    </source>
</evidence>